<evidence type="ECO:0000313" key="1">
    <source>
        <dbReference type="EMBL" id="COW59244.1"/>
    </source>
</evidence>
<accession>A0A0U0T9L3</accession>
<reference evidence="2" key="1">
    <citation type="submission" date="2015-03" db="EMBL/GenBank/DDBJ databases">
        <authorList>
            <consortium name="Pathogen Informatics"/>
        </authorList>
    </citation>
    <scope>NUCLEOTIDE SEQUENCE [LARGE SCALE GENOMIC DNA]</scope>
    <source>
        <strain evidence="2">K00500041</strain>
    </source>
</reference>
<protein>
    <submittedName>
        <fullName evidence="1">Uncharacterized protein</fullName>
    </submittedName>
</protein>
<dbReference type="AlphaFoldDB" id="A0A0U0T9L3"/>
<name>A0A0U0T9L3_MYCTX</name>
<evidence type="ECO:0000313" key="2">
    <source>
        <dbReference type="Proteomes" id="UP000038802"/>
    </source>
</evidence>
<dbReference type="Proteomes" id="UP000038802">
    <property type="component" value="Unassembled WGS sequence"/>
</dbReference>
<organism evidence="1 2">
    <name type="scientific">Mycobacterium tuberculosis</name>
    <dbReference type="NCBI Taxonomy" id="1773"/>
    <lineage>
        <taxon>Bacteria</taxon>
        <taxon>Bacillati</taxon>
        <taxon>Actinomycetota</taxon>
        <taxon>Actinomycetes</taxon>
        <taxon>Mycobacteriales</taxon>
        <taxon>Mycobacteriaceae</taxon>
        <taxon>Mycobacterium</taxon>
        <taxon>Mycobacterium tuberculosis complex</taxon>
    </lineage>
</organism>
<sequence length="57" mass="5755">MAGQYPKLTGIDADRAELSAGGGNGIGHTGRDVIGIHQQRGTGSQRFDLGAECGSLG</sequence>
<proteinExistence type="predicted"/>
<dbReference type="EMBL" id="CSAE01000593">
    <property type="protein sequence ID" value="COW59244.1"/>
    <property type="molecule type" value="Genomic_DNA"/>
</dbReference>
<gene>
    <name evidence="1" type="ORF">ERS007703_03901</name>
</gene>